<evidence type="ECO:0000256" key="3">
    <source>
        <dbReference type="ARBA" id="ARBA00018679"/>
    </source>
</evidence>
<dbReference type="InterPro" id="IPR037158">
    <property type="entry name" value="Thr_synth_N_sf"/>
</dbReference>
<proteinExistence type="inferred from homology"/>
<dbReference type="Gene3D" id="3.90.1380.10">
    <property type="entry name" value="Threonine synthase, N-terminal domain"/>
    <property type="match status" value="1"/>
</dbReference>
<dbReference type="STRING" id="1759059.ATE48_16430"/>
<keyword evidence="6" id="KW-0456">Lyase</keyword>
<dbReference type="OrthoDB" id="9763107at2"/>
<dbReference type="Gene3D" id="3.40.50.1100">
    <property type="match status" value="2"/>
</dbReference>
<dbReference type="SUPFAM" id="SSF53686">
    <property type="entry name" value="Tryptophan synthase beta subunit-like PLP-dependent enzymes"/>
    <property type="match status" value="1"/>
</dbReference>
<dbReference type="InterPro" id="IPR051166">
    <property type="entry name" value="Threonine_Synthase"/>
</dbReference>
<dbReference type="UniPathway" id="UPA00050">
    <property type="reaction ID" value="UER00065"/>
</dbReference>
<dbReference type="KEGG" id="cbot:ATE48_16430"/>
<dbReference type="PANTHER" id="PTHR42690">
    <property type="entry name" value="THREONINE SYNTHASE FAMILY MEMBER"/>
    <property type="match status" value="1"/>
</dbReference>
<protein>
    <recommendedName>
        <fullName evidence="3 9">Threonine synthase</fullName>
        <ecNumber evidence="9">4.2.3.1</ecNumber>
    </recommendedName>
</protein>
<evidence type="ECO:0000259" key="11">
    <source>
        <dbReference type="Pfam" id="PF14821"/>
    </source>
</evidence>
<dbReference type="InParanoid" id="A0A1B1ALG2"/>
<dbReference type="EMBL" id="CP013244">
    <property type="protein sequence ID" value="ANP47385.1"/>
    <property type="molecule type" value="Genomic_DNA"/>
</dbReference>
<dbReference type="GO" id="GO:0009088">
    <property type="term" value="P:threonine biosynthetic process"/>
    <property type="evidence" value="ECO:0007669"/>
    <property type="project" value="UniProtKB-UniRule"/>
</dbReference>
<comment type="catalytic activity">
    <reaction evidence="8">
        <text>O-phospho-L-homoserine + H2O = L-threonine + phosphate</text>
        <dbReference type="Rhea" id="RHEA:10840"/>
        <dbReference type="ChEBI" id="CHEBI:15377"/>
        <dbReference type="ChEBI" id="CHEBI:43474"/>
        <dbReference type="ChEBI" id="CHEBI:57590"/>
        <dbReference type="ChEBI" id="CHEBI:57926"/>
        <dbReference type="EC" id="4.2.3.1"/>
    </reaction>
</comment>
<comment type="cofactor">
    <cofactor evidence="1 10">
        <name>pyridoxal 5'-phosphate</name>
        <dbReference type="ChEBI" id="CHEBI:597326"/>
    </cofactor>
</comment>
<dbReference type="AlphaFoldDB" id="A0A1B1ALG2"/>
<dbReference type="Proteomes" id="UP000092498">
    <property type="component" value="Chromosome"/>
</dbReference>
<evidence type="ECO:0000256" key="6">
    <source>
        <dbReference type="ARBA" id="ARBA00023239"/>
    </source>
</evidence>
<dbReference type="PROSITE" id="PS00165">
    <property type="entry name" value="DEHYDRATASE_SER_THR"/>
    <property type="match status" value="1"/>
</dbReference>
<feature type="modified residue" description="N6-(pyridoxal phosphate)lysine" evidence="10">
    <location>
        <position position="122"/>
    </location>
</feature>
<comment type="similarity">
    <text evidence="2">Belongs to the threonine synthase family.</text>
</comment>
<gene>
    <name evidence="12" type="ORF">ATE48_16430</name>
</gene>
<dbReference type="EC" id="4.2.3.1" evidence="9"/>
<dbReference type="CDD" id="cd01560">
    <property type="entry name" value="Thr-synth_2"/>
    <property type="match status" value="1"/>
</dbReference>
<dbReference type="NCBIfam" id="TIGR00260">
    <property type="entry name" value="thrC"/>
    <property type="match status" value="1"/>
</dbReference>
<evidence type="ECO:0000256" key="2">
    <source>
        <dbReference type="ARBA" id="ARBA00005517"/>
    </source>
</evidence>
<reference evidence="12 13" key="1">
    <citation type="submission" date="2015-11" db="EMBL/GenBank/DDBJ databases">
        <title>Whole-Genome Sequence of Candidatus Oderbacter manganicum from the National Park Lower Oder Valley, Germany.</title>
        <authorList>
            <person name="Braun B."/>
            <person name="Liere K."/>
            <person name="Szewzyk U."/>
        </authorList>
    </citation>
    <scope>NUCLEOTIDE SEQUENCE [LARGE SCALE GENOMIC DNA]</scope>
    <source>
        <strain evidence="12 13">OTSz_A_272</strain>
    </source>
</reference>
<evidence type="ECO:0000256" key="4">
    <source>
        <dbReference type="ARBA" id="ARBA00022605"/>
    </source>
</evidence>
<organism evidence="12 13">
    <name type="scientific">Candidatus Viadribacter manganicus</name>
    <dbReference type="NCBI Taxonomy" id="1759059"/>
    <lineage>
        <taxon>Bacteria</taxon>
        <taxon>Pseudomonadati</taxon>
        <taxon>Pseudomonadota</taxon>
        <taxon>Alphaproteobacteria</taxon>
        <taxon>Hyphomonadales</taxon>
        <taxon>Hyphomonadaceae</taxon>
        <taxon>Candidatus Viadribacter</taxon>
    </lineage>
</organism>
<evidence type="ECO:0000256" key="5">
    <source>
        <dbReference type="ARBA" id="ARBA00022898"/>
    </source>
</evidence>
<keyword evidence="13" id="KW-1185">Reference proteome</keyword>
<dbReference type="InterPro" id="IPR004450">
    <property type="entry name" value="Thr_synthase-like"/>
</dbReference>
<evidence type="ECO:0000313" key="13">
    <source>
        <dbReference type="Proteomes" id="UP000092498"/>
    </source>
</evidence>
<name>A0A1B1ALG2_9PROT</name>
<comment type="pathway">
    <text evidence="7">Amino-acid biosynthesis.</text>
</comment>
<evidence type="ECO:0000256" key="8">
    <source>
        <dbReference type="ARBA" id="ARBA00049144"/>
    </source>
</evidence>
<dbReference type="InterPro" id="IPR029144">
    <property type="entry name" value="Thr_synth_N"/>
</dbReference>
<evidence type="ECO:0000256" key="9">
    <source>
        <dbReference type="NCBIfam" id="TIGR00260"/>
    </source>
</evidence>
<dbReference type="GO" id="GO:0030170">
    <property type="term" value="F:pyridoxal phosphate binding"/>
    <property type="evidence" value="ECO:0007669"/>
    <property type="project" value="InterPro"/>
</dbReference>
<dbReference type="GO" id="GO:0004795">
    <property type="term" value="F:threonine synthase activity"/>
    <property type="evidence" value="ECO:0007669"/>
    <property type="project" value="UniProtKB-UniRule"/>
</dbReference>
<dbReference type="FunCoup" id="A0A1B1ALG2">
    <property type="interactions" value="396"/>
</dbReference>
<evidence type="ECO:0000313" key="12">
    <source>
        <dbReference type="EMBL" id="ANP47385.1"/>
    </source>
</evidence>
<dbReference type="Pfam" id="PF24857">
    <property type="entry name" value="THR4_C"/>
    <property type="match status" value="1"/>
</dbReference>
<evidence type="ECO:0000256" key="10">
    <source>
        <dbReference type="PIRSR" id="PIRSR604450-51"/>
    </source>
</evidence>
<dbReference type="InterPro" id="IPR000634">
    <property type="entry name" value="Ser/Thr_deHydtase_PyrdxlP-BS"/>
</dbReference>
<accession>A0A1B1ALG2</accession>
<keyword evidence="4" id="KW-0028">Amino-acid biosynthesis</keyword>
<feature type="domain" description="Threonine synthase N-terminal" evidence="11">
    <location>
        <begin position="2"/>
        <end position="42"/>
    </location>
</feature>
<sequence length="472" mass="50922">MRYISTRGQAPPVSFLDAVLAGMAPDGGLYVPESWPKLETKLATSHYATAPSRLIDLLSGDEVDCDEGGSVPLTNEAYIAVPCGPDDKSWRPKWPEAVTPLRQIGPGQWSLELFHGPSLSFKDVAMQLIGPLYDYALERRGRRSTVVCATSGDTGGAAVEALKNRERIDLFVLTPKGRVSDVQRRFMTTSGASNVSAIEVDGDFDACQAIVKALFADADFATRAALSAVNSINWARIVAQSAYFHTSAQILAAGGPVSFVVPTGNFGDAYSGWVAKRMCAPINRIVLATNENDILARALTGGRYERGASRATLSPAMDIQVASNFERIVFEAVGRDADLVRALYANLAQTGGFDIPMQALAWLRETFDAVAVTDAQTLGEMRSAWTYEGETLCPHTAVGRAARVAGGGAPRVFLATAHPAKFPDTVERATGVRPELPIKCADLFQRSEKFDSLPADAEAVKQYIRERSRAWN</sequence>
<keyword evidence="5 10" id="KW-0663">Pyridoxal phosphate</keyword>
<dbReference type="PANTHER" id="PTHR42690:SF1">
    <property type="entry name" value="THREONINE SYNTHASE-LIKE 2"/>
    <property type="match status" value="1"/>
</dbReference>
<dbReference type="Pfam" id="PF14821">
    <property type="entry name" value="Thr_synth_N"/>
    <property type="match status" value="1"/>
</dbReference>
<dbReference type="RefSeq" id="WP_066773414.1">
    <property type="nucleotide sequence ID" value="NZ_CP013244.1"/>
</dbReference>
<evidence type="ECO:0000256" key="1">
    <source>
        <dbReference type="ARBA" id="ARBA00001933"/>
    </source>
</evidence>
<evidence type="ECO:0000256" key="7">
    <source>
        <dbReference type="ARBA" id="ARBA00029440"/>
    </source>
</evidence>
<dbReference type="InterPro" id="IPR036052">
    <property type="entry name" value="TrpB-like_PALP_sf"/>
</dbReference>